<evidence type="ECO:0000313" key="2">
    <source>
        <dbReference type="EMBL" id="QJA65604.1"/>
    </source>
</evidence>
<reference evidence="1" key="1">
    <citation type="submission" date="2020-03" db="EMBL/GenBank/DDBJ databases">
        <title>The deep terrestrial virosphere.</title>
        <authorList>
            <person name="Holmfeldt K."/>
            <person name="Nilsson E."/>
            <person name="Simone D."/>
            <person name="Lopez-Fernandez M."/>
            <person name="Wu X."/>
            <person name="de Brujin I."/>
            <person name="Lundin D."/>
            <person name="Andersson A."/>
            <person name="Bertilsson S."/>
            <person name="Dopson M."/>
        </authorList>
    </citation>
    <scope>NUCLEOTIDE SEQUENCE</scope>
    <source>
        <strain evidence="3">MM415A02073</strain>
        <strain evidence="2">MM415B00385</strain>
        <strain evidence="1">TM448A03335</strain>
    </source>
</reference>
<dbReference type="GO" id="GO:0016787">
    <property type="term" value="F:hydrolase activity"/>
    <property type="evidence" value="ECO:0007669"/>
    <property type="project" value="UniProtKB-KW"/>
</dbReference>
<keyword evidence="1" id="KW-0378">Hydrolase</keyword>
<dbReference type="AlphaFoldDB" id="A0A6H2A0S5"/>
<proteinExistence type="predicted"/>
<organism evidence="1">
    <name type="scientific">viral metagenome</name>
    <dbReference type="NCBI Taxonomy" id="1070528"/>
    <lineage>
        <taxon>unclassified sequences</taxon>
        <taxon>metagenomes</taxon>
        <taxon>organismal metagenomes</taxon>
    </lineage>
</organism>
<dbReference type="EMBL" id="MT141541">
    <property type="protein sequence ID" value="QJA65604.1"/>
    <property type="molecule type" value="Genomic_DNA"/>
</dbReference>
<name>A0A6H2A0S5_9ZZZZ</name>
<dbReference type="EMBL" id="MT142084">
    <property type="protein sequence ID" value="QJA74239.1"/>
    <property type="molecule type" value="Genomic_DNA"/>
</dbReference>
<protein>
    <submittedName>
        <fullName evidence="1">Putative glycoside hydrolase</fullName>
    </submittedName>
</protein>
<sequence length="175" mass="20445">MKTKIDKILYIIVLLTALFVLSQCQIKKQALPSDPYDSIFQITKADYCDNAPECYYGSKGLTFGNKLAEKIKYFPPYTYPLIILNLDKLAYAVSIHESNGCNSYVARMYNNCHGIRRNGTWQHYVSKEDSFNDFKEIWSKYYKKFPDYELADKYSGGDRTNEWLNNVTKIYNETI</sequence>
<gene>
    <name evidence="3" type="ORF">MM415A02073_0006</name>
    <name evidence="2" type="ORF">MM415B00385_0042</name>
    <name evidence="1" type="ORF">TM448A03335_0009</name>
</gene>
<accession>A0A6H2A0S5</accession>
<evidence type="ECO:0000313" key="3">
    <source>
        <dbReference type="EMBL" id="QJA74239.1"/>
    </source>
</evidence>
<evidence type="ECO:0000313" key="1">
    <source>
        <dbReference type="EMBL" id="QJA53251.1"/>
    </source>
</evidence>
<dbReference type="EMBL" id="MT144406">
    <property type="protein sequence ID" value="QJA53251.1"/>
    <property type="molecule type" value="Genomic_DNA"/>
</dbReference>